<evidence type="ECO:0000256" key="1">
    <source>
        <dbReference type="SAM" id="SignalP"/>
    </source>
</evidence>
<protein>
    <submittedName>
        <fullName evidence="2">Uncharacterized protein</fullName>
    </submittedName>
</protein>
<feature type="signal peptide" evidence="1">
    <location>
        <begin position="1"/>
        <end position="19"/>
    </location>
</feature>
<dbReference type="Proteomes" id="UP000076809">
    <property type="component" value="Chromosome"/>
</dbReference>
<name>A0A0T6RQY8_AERVE</name>
<keyword evidence="1" id="KW-0732">Signal</keyword>
<dbReference type="RefSeq" id="WP_043821720.1">
    <property type="nucleotide sequence ID" value="NZ_CABMOE010000007.1"/>
</dbReference>
<reference evidence="2 3" key="1">
    <citation type="journal article" date="2016" name="J. Clin. Microbiol.">
        <title>Detection and Whole-Genome Sequencing of Carbapenemase-Producing Aeromonas hydrophila Isolates from Routine Perirectal Surveillance Culture.</title>
        <authorList>
            <person name="Hughes H.Y."/>
            <person name="Conlan S.P."/>
            <person name="Lau A.F."/>
            <person name="Dekker J.P."/>
            <person name="Michelin A.V."/>
            <person name="Youn J.H."/>
            <person name="Henderson D.K."/>
            <person name="Frank K.M."/>
            <person name="Segre J.A."/>
            <person name="Palmore T.N."/>
        </authorList>
    </citation>
    <scope>NUCLEOTIDE SEQUENCE [LARGE SCALE GENOMIC DNA]</scope>
    <source>
        <strain evidence="2 3">AVNIH1</strain>
    </source>
</reference>
<evidence type="ECO:0000313" key="3">
    <source>
        <dbReference type="Proteomes" id="UP000076809"/>
    </source>
</evidence>
<sequence length="296" mass="33179">MKLTPALLLSLTLCTTLGATSNASEINMSWQWQSTDGQRKHFQLTTDDQVMAASRHEMSLLKASLTNPLETLYAYISPRLYNSINLINQSSPETATKFRNLEQAFTLRDDSMESMLFWQAYQQYQEDAFYQMRVIPCVHPANRKLPCVRPDYSQLFYHFKGHLKPLAQQFAAKDLATSVSLLQEWLNAIPTQPEQLDHFAPPLQALQDNKADSDEKALLMASLLAELAPQYVLSIIYPDISIGSVSPAWLAITADSGVPGDVVVINNQRHVLLTGSSLLAQQMTMAKIPLISESLY</sequence>
<dbReference type="AlphaFoldDB" id="A0A0T6RQY8"/>
<gene>
    <name evidence="2" type="ORF">WM43_16330</name>
</gene>
<organism evidence="2 3">
    <name type="scientific">Aeromonas veronii</name>
    <dbReference type="NCBI Taxonomy" id="654"/>
    <lineage>
        <taxon>Bacteria</taxon>
        <taxon>Pseudomonadati</taxon>
        <taxon>Pseudomonadota</taxon>
        <taxon>Gammaproteobacteria</taxon>
        <taxon>Aeromonadales</taxon>
        <taxon>Aeromonadaceae</taxon>
        <taxon>Aeromonas</taxon>
    </lineage>
</organism>
<proteinExistence type="predicted"/>
<evidence type="ECO:0000313" key="2">
    <source>
        <dbReference type="EMBL" id="ANB54105.1"/>
    </source>
</evidence>
<accession>A0A0T6RQY8</accession>
<feature type="chain" id="PRO_5014523192" evidence="1">
    <location>
        <begin position="20"/>
        <end position="296"/>
    </location>
</feature>
<dbReference type="OrthoDB" id="6381236at2"/>
<dbReference type="EMBL" id="CP014774">
    <property type="protein sequence ID" value="ANB54105.1"/>
    <property type="molecule type" value="Genomic_DNA"/>
</dbReference>